<organism evidence="2 3">
    <name type="scientific">Penaeus vannamei</name>
    <name type="common">Whiteleg shrimp</name>
    <name type="synonym">Litopenaeus vannamei</name>
    <dbReference type="NCBI Taxonomy" id="6689"/>
    <lineage>
        <taxon>Eukaryota</taxon>
        <taxon>Metazoa</taxon>
        <taxon>Ecdysozoa</taxon>
        <taxon>Arthropoda</taxon>
        <taxon>Crustacea</taxon>
        <taxon>Multicrustacea</taxon>
        <taxon>Malacostraca</taxon>
        <taxon>Eumalacostraca</taxon>
        <taxon>Eucarida</taxon>
        <taxon>Decapoda</taxon>
        <taxon>Dendrobranchiata</taxon>
        <taxon>Penaeoidea</taxon>
        <taxon>Penaeidae</taxon>
        <taxon>Penaeus</taxon>
    </lineage>
</organism>
<protein>
    <submittedName>
        <fullName evidence="2">Uncharacterized protein</fullName>
    </submittedName>
</protein>
<feature type="region of interest" description="Disordered" evidence="1">
    <location>
        <begin position="375"/>
        <end position="465"/>
    </location>
</feature>
<dbReference type="EMBL" id="QCYY01003505">
    <property type="protein sequence ID" value="ROT63015.1"/>
    <property type="molecule type" value="Genomic_DNA"/>
</dbReference>
<feature type="compositionally biased region" description="Pro residues" evidence="1">
    <location>
        <begin position="402"/>
        <end position="425"/>
    </location>
</feature>
<feature type="region of interest" description="Disordered" evidence="1">
    <location>
        <begin position="59"/>
        <end position="150"/>
    </location>
</feature>
<accession>A0A3R7LS80</accession>
<dbReference type="Proteomes" id="UP000283509">
    <property type="component" value="Unassembled WGS sequence"/>
</dbReference>
<comment type="caution">
    <text evidence="2">The sequence shown here is derived from an EMBL/GenBank/DDBJ whole genome shotgun (WGS) entry which is preliminary data.</text>
</comment>
<dbReference type="AlphaFoldDB" id="A0A3R7LS80"/>
<feature type="compositionally biased region" description="Basic and acidic residues" evidence="1">
    <location>
        <begin position="101"/>
        <end position="110"/>
    </location>
</feature>
<reference evidence="2 3" key="1">
    <citation type="submission" date="2018-04" db="EMBL/GenBank/DDBJ databases">
        <authorList>
            <person name="Zhang X."/>
            <person name="Yuan J."/>
            <person name="Li F."/>
            <person name="Xiang J."/>
        </authorList>
    </citation>
    <scope>NUCLEOTIDE SEQUENCE [LARGE SCALE GENOMIC DNA]</scope>
    <source>
        <tissue evidence="2">Muscle</tissue>
    </source>
</reference>
<reference evidence="2 3" key="2">
    <citation type="submission" date="2019-01" db="EMBL/GenBank/DDBJ databases">
        <title>The decoding of complex shrimp genome reveals the adaptation for benthos swimmer, frequently molting mechanism and breeding impact on genome.</title>
        <authorList>
            <person name="Sun Y."/>
            <person name="Gao Y."/>
            <person name="Yu Y."/>
        </authorList>
    </citation>
    <scope>NUCLEOTIDE SEQUENCE [LARGE SCALE GENOMIC DNA]</scope>
    <source>
        <tissue evidence="2">Muscle</tissue>
    </source>
</reference>
<keyword evidence="3" id="KW-1185">Reference proteome</keyword>
<feature type="compositionally biased region" description="Low complexity" evidence="1">
    <location>
        <begin position="390"/>
        <end position="401"/>
    </location>
</feature>
<evidence type="ECO:0000313" key="2">
    <source>
        <dbReference type="EMBL" id="ROT63015.1"/>
    </source>
</evidence>
<evidence type="ECO:0000313" key="3">
    <source>
        <dbReference type="Proteomes" id="UP000283509"/>
    </source>
</evidence>
<evidence type="ECO:0000256" key="1">
    <source>
        <dbReference type="SAM" id="MobiDB-lite"/>
    </source>
</evidence>
<feature type="compositionally biased region" description="Basic residues" evidence="1">
    <location>
        <begin position="78"/>
        <end position="100"/>
    </location>
</feature>
<proteinExistence type="predicted"/>
<name>A0A3R7LS80_PENVA</name>
<feature type="compositionally biased region" description="Low complexity" evidence="1">
    <location>
        <begin position="440"/>
        <end position="457"/>
    </location>
</feature>
<gene>
    <name evidence="2" type="ORF">C7M84_019120</name>
</gene>
<feature type="non-terminal residue" evidence="2">
    <location>
        <position position="1"/>
    </location>
</feature>
<sequence length="563" mass="62905">GTRSLLRHAEPFLHYPSQLPVPFTNSFSVTPSPLGRHRAVVGTPKSPQVSEGRPLLARSFSAGPQAPAGLRTKSQSRAGRRVLARTRSRKVAMDRKKKVESRKDSHSREKEEEEKVEIVSFPNSKSGMVQGEKNSVDKEGESISQANSTAMKPKAKSVIITQMRKIISSKNTNPNQLRPTPVVQISYLGGRTGSRPLVSPASEPTFRPLLDKKARQLDNSVPTTRKNNFTIPLKDMKMVLMVKADLSTTTPSPTVAMSETASPSVPLLRITTPAPLVRVTRKKHASKRVFQPANYLNVDLYHEPLYSMYGPPYDHYKLAAHLSPGGSFPTTYPQEHYPSRFLHSSYTPHMSSYSGPDYQEPQYFAQYDFPKKQKTTLPPYFSDESPQLPPSYSYSRSTHSSYPPPSPPKSHSSPPPLPSYSPPTSPQSYSSPSPQPSYPHLPLQNPTPLLPSLLTPHQPHRNPTPPFLLNLLTPHFLRHIRTLPQPQSHTNTCLCISQSYERKLPEAEVANLVKLTTTSVVLVRPRQHLLSRRSIINRRHRGNLPALVVKVRAKEILPVVNRV</sequence>